<dbReference type="EC" id="2.3.1.20" evidence="4 11"/>
<evidence type="ECO:0000256" key="3">
    <source>
        <dbReference type="ARBA" id="ARBA00009587"/>
    </source>
</evidence>
<dbReference type="Proteomes" id="UP000198875">
    <property type="component" value="Unassembled WGS sequence"/>
</dbReference>
<dbReference type="GO" id="GO:0004144">
    <property type="term" value="F:diacylglycerol O-acyltransferase activity"/>
    <property type="evidence" value="ECO:0007669"/>
    <property type="project" value="UniProtKB-EC"/>
</dbReference>
<sequence length="464" mass="50260">MRPLDPLDAAMMTAELVSNPMHVGAVLVLSPPKGAGKHFVDKLHREAISGADPIDPRLRRYPHRGVDTGGVWVWREPEAIDLSRHCGRRTVADGDFWRLIGELDAERLDRRGPMWTSYLIDGLDGGRFAFYIKVHHTVVDGVAGFRMITDALSTDPKRRAMPPFYAEHPHDAEPPREAAGVVSGLVSPLRSLLGTAASAVGLVGRVVSGEISTVLDTLVGHTTVLPFGAPYTRFNGRLGPRRAVSAGSWPRERFRAVQLAAGVTANEAVTATVAGVLRRWLADRGELPKQSLVAACPITVRSRERTTEDHDQGNMFGLWLCPLGTDLDDPLARLQLVHRSMSEGKQWVAKRGSAASLLTASGSIAATVLLPMLPFTPRTRTGYNVPISHVAGPTTEMYWNGAHIDEMYPVSTVYDGQALNVTTCSYADRIGFGYAAGDDAVPDIDDLIPLTERSLAELESAVGV</sequence>
<dbReference type="SUPFAM" id="SSF52777">
    <property type="entry name" value="CoA-dependent acyltransferases"/>
    <property type="match status" value="1"/>
</dbReference>
<evidence type="ECO:0000256" key="11">
    <source>
        <dbReference type="RuleBase" id="RU361241"/>
    </source>
</evidence>
<dbReference type="PANTHER" id="PTHR31650">
    <property type="entry name" value="O-ACYLTRANSFERASE (WSD1-LIKE) FAMILY PROTEIN"/>
    <property type="match status" value="1"/>
</dbReference>
<keyword evidence="8 11" id="KW-0443">Lipid metabolism</keyword>
<evidence type="ECO:0000256" key="6">
    <source>
        <dbReference type="ARBA" id="ARBA00022679"/>
    </source>
</evidence>
<evidence type="ECO:0000256" key="5">
    <source>
        <dbReference type="ARBA" id="ARBA00022516"/>
    </source>
</evidence>
<keyword evidence="7 11" id="KW-0319">Glycerol metabolism</keyword>
<dbReference type="EMBL" id="CSTD01000004">
    <property type="protein sequence ID" value="CPR12346.1"/>
    <property type="molecule type" value="Genomic_DNA"/>
</dbReference>
<dbReference type="AlphaFoldDB" id="A0A0U0WBD7"/>
<dbReference type="NCBIfam" id="TIGR02946">
    <property type="entry name" value="acyl_WS_DGAT"/>
    <property type="match status" value="1"/>
</dbReference>
<evidence type="ECO:0000256" key="9">
    <source>
        <dbReference type="ARBA" id="ARBA00023315"/>
    </source>
</evidence>
<evidence type="ECO:0000313" key="14">
    <source>
        <dbReference type="EMBL" id="CPR12346.1"/>
    </source>
</evidence>
<comment type="pathway">
    <text evidence="2">Lipid metabolism.</text>
</comment>
<dbReference type="GO" id="GO:0051701">
    <property type="term" value="P:biological process involved in interaction with host"/>
    <property type="evidence" value="ECO:0007669"/>
    <property type="project" value="TreeGrafter"/>
</dbReference>
<comment type="pathway">
    <text evidence="1 11">Glycerolipid metabolism; triacylglycerol biosynthesis.</text>
</comment>
<evidence type="ECO:0000256" key="8">
    <source>
        <dbReference type="ARBA" id="ARBA00023098"/>
    </source>
</evidence>
<accession>A0A0U0WBD7</accession>
<keyword evidence="5 11" id="KW-0444">Lipid biosynthesis</keyword>
<evidence type="ECO:0000256" key="7">
    <source>
        <dbReference type="ARBA" id="ARBA00022798"/>
    </source>
</evidence>
<feature type="domain" description="O-acyltransferase WSD1-like N-terminal" evidence="12">
    <location>
        <begin position="4"/>
        <end position="269"/>
    </location>
</feature>
<dbReference type="Pfam" id="PF06974">
    <property type="entry name" value="WS_DGAT_C"/>
    <property type="match status" value="1"/>
</dbReference>
<evidence type="ECO:0000256" key="10">
    <source>
        <dbReference type="ARBA" id="ARBA00048109"/>
    </source>
</evidence>
<comment type="similarity">
    <text evidence="3 11">Belongs to the long-chain O-acyltransferase family.</text>
</comment>
<proteinExistence type="inferred from homology"/>
<dbReference type="InterPro" id="IPR004255">
    <property type="entry name" value="O-acyltransferase_WSD1_N"/>
</dbReference>
<keyword evidence="9 11" id="KW-0012">Acyltransferase</keyword>
<dbReference type="GO" id="GO:0006071">
    <property type="term" value="P:glycerol metabolic process"/>
    <property type="evidence" value="ECO:0007669"/>
    <property type="project" value="UniProtKB-KW"/>
</dbReference>
<dbReference type="OrthoDB" id="9810950at2"/>
<dbReference type="GO" id="GO:0001666">
    <property type="term" value="P:response to hypoxia"/>
    <property type="evidence" value="ECO:0007669"/>
    <property type="project" value="TreeGrafter"/>
</dbReference>
<dbReference type="InterPro" id="IPR009721">
    <property type="entry name" value="O-acyltransferase_WSD1_C"/>
</dbReference>
<dbReference type="UniPathway" id="UPA00282"/>
<evidence type="ECO:0000256" key="2">
    <source>
        <dbReference type="ARBA" id="ARBA00005189"/>
    </source>
</evidence>
<keyword evidence="6 11" id="KW-0808">Transferase</keyword>
<dbReference type="RefSeq" id="WP_085181197.1">
    <property type="nucleotide sequence ID" value="NZ_CSTD01000004.1"/>
</dbReference>
<name>A0A0U0WBD7_MYCBE</name>
<evidence type="ECO:0000313" key="15">
    <source>
        <dbReference type="Proteomes" id="UP000198875"/>
    </source>
</evidence>
<dbReference type="InterPro" id="IPR014292">
    <property type="entry name" value="Acyl_transf_WS/DGAT"/>
</dbReference>
<evidence type="ECO:0000256" key="1">
    <source>
        <dbReference type="ARBA" id="ARBA00004771"/>
    </source>
</evidence>
<dbReference type="Pfam" id="PF03007">
    <property type="entry name" value="WS_DGAT_cat"/>
    <property type="match status" value="1"/>
</dbReference>
<organism evidence="14 15">
    <name type="scientific">Mycobacterium bohemicum DSM 44277</name>
    <dbReference type="NCBI Taxonomy" id="1236609"/>
    <lineage>
        <taxon>Bacteria</taxon>
        <taxon>Bacillati</taxon>
        <taxon>Actinomycetota</taxon>
        <taxon>Actinomycetes</taxon>
        <taxon>Mycobacteriales</taxon>
        <taxon>Mycobacteriaceae</taxon>
        <taxon>Mycobacterium</taxon>
    </lineage>
</organism>
<evidence type="ECO:0000259" key="12">
    <source>
        <dbReference type="Pfam" id="PF03007"/>
    </source>
</evidence>
<dbReference type="PANTHER" id="PTHR31650:SF1">
    <property type="entry name" value="WAX ESTER SYNTHASE_DIACYLGLYCEROL ACYLTRANSFERASE 4-RELATED"/>
    <property type="match status" value="1"/>
</dbReference>
<comment type="catalytic activity">
    <reaction evidence="10 11">
        <text>an acyl-CoA + a 1,2-diacyl-sn-glycerol = a triacyl-sn-glycerol + CoA</text>
        <dbReference type="Rhea" id="RHEA:10868"/>
        <dbReference type="ChEBI" id="CHEBI:17815"/>
        <dbReference type="ChEBI" id="CHEBI:57287"/>
        <dbReference type="ChEBI" id="CHEBI:58342"/>
        <dbReference type="ChEBI" id="CHEBI:64615"/>
        <dbReference type="EC" id="2.3.1.20"/>
    </reaction>
</comment>
<dbReference type="GO" id="GO:0071731">
    <property type="term" value="P:response to nitric oxide"/>
    <property type="evidence" value="ECO:0007669"/>
    <property type="project" value="TreeGrafter"/>
</dbReference>
<protein>
    <recommendedName>
        <fullName evidence="4 11">Diacylglycerol O-acyltransferase</fullName>
        <ecNumber evidence="4 11">2.3.1.20</ecNumber>
    </recommendedName>
</protein>
<dbReference type="InterPro" id="IPR045034">
    <property type="entry name" value="O-acyltransferase_WSD1-like"/>
</dbReference>
<evidence type="ECO:0000259" key="13">
    <source>
        <dbReference type="Pfam" id="PF06974"/>
    </source>
</evidence>
<dbReference type="GO" id="GO:0005886">
    <property type="term" value="C:plasma membrane"/>
    <property type="evidence" value="ECO:0007669"/>
    <property type="project" value="TreeGrafter"/>
</dbReference>
<gene>
    <name evidence="14" type="ORF">BN971_03640</name>
</gene>
<reference evidence="14 15" key="1">
    <citation type="submission" date="2015-03" db="EMBL/GenBank/DDBJ databases">
        <authorList>
            <person name="Murphy D."/>
        </authorList>
    </citation>
    <scope>NUCLEOTIDE SEQUENCE [LARGE SCALE GENOMIC DNA]</scope>
    <source>
        <strain evidence="14 15">DSM 44277</strain>
    </source>
</reference>
<dbReference type="GO" id="GO:0019432">
    <property type="term" value="P:triglyceride biosynthetic process"/>
    <property type="evidence" value="ECO:0007669"/>
    <property type="project" value="UniProtKB-UniPathway"/>
</dbReference>
<feature type="domain" description="O-acyltransferase WSD1 C-terminal" evidence="13">
    <location>
        <begin position="313"/>
        <end position="458"/>
    </location>
</feature>
<evidence type="ECO:0000256" key="4">
    <source>
        <dbReference type="ARBA" id="ARBA00013244"/>
    </source>
</evidence>